<feature type="domain" description="Gfd2/YDR514C-like C-terminal" evidence="2">
    <location>
        <begin position="148"/>
        <end position="338"/>
    </location>
</feature>
<dbReference type="SUPFAM" id="SSF53098">
    <property type="entry name" value="Ribonuclease H-like"/>
    <property type="match status" value="1"/>
</dbReference>
<feature type="compositionally biased region" description="Basic residues" evidence="1">
    <location>
        <begin position="614"/>
        <end position="629"/>
    </location>
</feature>
<gene>
    <name evidence="3" type="ORF">BT63DRAFT_410214</name>
</gene>
<dbReference type="AlphaFoldDB" id="A0A6A6ULR3"/>
<feature type="region of interest" description="Disordered" evidence="1">
    <location>
        <begin position="583"/>
        <end position="629"/>
    </location>
</feature>
<dbReference type="OrthoDB" id="5953249at2759"/>
<accession>A0A6A6ULR3</accession>
<dbReference type="Proteomes" id="UP000799302">
    <property type="component" value="Unassembled WGS sequence"/>
</dbReference>
<proteinExistence type="predicted"/>
<evidence type="ECO:0000259" key="2">
    <source>
        <dbReference type="Pfam" id="PF21762"/>
    </source>
</evidence>
<name>A0A6A6ULR3_9PEZI</name>
<evidence type="ECO:0000256" key="1">
    <source>
        <dbReference type="SAM" id="MobiDB-lite"/>
    </source>
</evidence>
<feature type="region of interest" description="Disordered" evidence="1">
    <location>
        <begin position="1"/>
        <end position="97"/>
    </location>
</feature>
<dbReference type="InterPro" id="IPR048519">
    <property type="entry name" value="Gfd2/YDR514C-like_C"/>
</dbReference>
<keyword evidence="4" id="KW-1185">Reference proteome</keyword>
<dbReference type="InterPro" id="IPR040151">
    <property type="entry name" value="Gfd2/YDR514C-like"/>
</dbReference>
<evidence type="ECO:0000313" key="4">
    <source>
        <dbReference type="Proteomes" id="UP000799302"/>
    </source>
</evidence>
<feature type="compositionally biased region" description="Basic residues" evidence="1">
    <location>
        <begin position="14"/>
        <end position="32"/>
    </location>
</feature>
<sequence length="629" mass="71642">MGSPKTPTRGSAKSPKRGSPKSPKRSSPKGAKRSASPKLVLPTRVLRSQTKAASPQRPIRVATAGESSNAGPAPLPTKNASAKKESSKKAKRLPLNPYEKDPEHMEELQHALHLLDWEGTLAADADYIIMSFDLEKWFYEEAGRGHEPPKPITEIGVARIDSRKVKDFHETPRTFLEQMEVEHIKIKEYAHLINPTSVMKGTGKYVKSVNYQHHDDFDFGISEYINKKDVRSALEKMFNIPDGEDEEGNPQYRKIFYIGHDTQGDLDDLVKYFDYDIDKLNHIVRITDTQYLAWAHIPSIWGRKQRLDHILGYWKLENAPNLHNAGNDAAWQLITAVLMGISMAKWGLDNSKPHELEAVTDDKGFWRGVKRNPAGSTFFDLIVETSRRTGRSKGRFVAKFNGIEHFCRFCSVAGHSWTDCKEKKDSFCVNCLVLDDHPSNLCNATADATHAKDWDETRVGQYQSYLQELRERILRLTEIWEKAPKKDFLVNDAAIVPPRPIQKLAAQYLEAWKVNSFMEQRLRPDTYHKNPADFIRHSPRTLVKDVLLDSCKNPNALPGWFSFVDALNGVLDRLREQNYRDAKAHWQQNTQTVVTRRRSSGNITPPKTPSPTKSLHHVRGKSRVQKKSA</sequence>
<dbReference type="Pfam" id="PF21762">
    <property type="entry name" value="DEDDh_C"/>
    <property type="match status" value="1"/>
</dbReference>
<protein>
    <recommendedName>
        <fullName evidence="2">Gfd2/YDR514C-like C-terminal domain-containing protein</fullName>
    </recommendedName>
</protein>
<dbReference type="EMBL" id="MU004231">
    <property type="protein sequence ID" value="KAF2673179.1"/>
    <property type="molecule type" value="Genomic_DNA"/>
</dbReference>
<dbReference type="GO" id="GO:0005634">
    <property type="term" value="C:nucleus"/>
    <property type="evidence" value="ECO:0007669"/>
    <property type="project" value="TreeGrafter"/>
</dbReference>
<dbReference type="InterPro" id="IPR012337">
    <property type="entry name" value="RNaseH-like_sf"/>
</dbReference>
<reference evidence="3" key="1">
    <citation type="journal article" date="2020" name="Stud. Mycol.">
        <title>101 Dothideomycetes genomes: a test case for predicting lifestyles and emergence of pathogens.</title>
        <authorList>
            <person name="Haridas S."/>
            <person name="Albert R."/>
            <person name="Binder M."/>
            <person name="Bloem J."/>
            <person name="Labutti K."/>
            <person name="Salamov A."/>
            <person name="Andreopoulos B."/>
            <person name="Baker S."/>
            <person name="Barry K."/>
            <person name="Bills G."/>
            <person name="Bluhm B."/>
            <person name="Cannon C."/>
            <person name="Castanera R."/>
            <person name="Culley D."/>
            <person name="Daum C."/>
            <person name="Ezra D."/>
            <person name="Gonzalez J."/>
            <person name="Henrissat B."/>
            <person name="Kuo A."/>
            <person name="Liang C."/>
            <person name="Lipzen A."/>
            <person name="Lutzoni F."/>
            <person name="Magnuson J."/>
            <person name="Mondo S."/>
            <person name="Nolan M."/>
            <person name="Ohm R."/>
            <person name="Pangilinan J."/>
            <person name="Park H.-J."/>
            <person name="Ramirez L."/>
            <person name="Alfaro M."/>
            <person name="Sun H."/>
            <person name="Tritt A."/>
            <person name="Yoshinaga Y."/>
            <person name="Zwiers L.-H."/>
            <person name="Turgeon B."/>
            <person name="Goodwin S."/>
            <person name="Spatafora J."/>
            <person name="Crous P."/>
            <person name="Grigoriev I."/>
        </authorList>
    </citation>
    <scope>NUCLEOTIDE SEQUENCE</scope>
    <source>
        <strain evidence="3">CBS 115976</strain>
    </source>
</reference>
<dbReference type="PANTHER" id="PTHR28083:SF1">
    <property type="entry name" value="GOOD FOR FULL DBP5 ACTIVITY PROTEIN 2"/>
    <property type="match status" value="1"/>
</dbReference>
<organism evidence="3 4">
    <name type="scientific">Microthyrium microscopicum</name>
    <dbReference type="NCBI Taxonomy" id="703497"/>
    <lineage>
        <taxon>Eukaryota</taxon>
        <taxon>Fungi</taxon>
        <taxon>Dikarya</taxon>
        <taxon>Ascomycota</taxon>
        <taxon>Pezizomycotina</taxon>
        <taxon>Dothideomycetes</taxon>
        <taxon>Dothideomycetes incertae sedis</taxon>
        <taxon>Microthyriales</taxon>
        <taxon>Microthyriaceae</taxon>
        <taxon>Microthyrium</taxon>
    </lineage>
</organism>
<evidence type="ECO:0000313" key="3">
    <source>
        <dbReference type="EMBL" id="KAF2673179.1"/>
    </source>
</evidence>
<dbReference type="PANTHER" id="PTHR28083">
    <property type="entry name" value="GOOD FOR FULL DBP5 ACTIVITY PROTEIN 2"/>
    <property type="match status" value="1"/>
</dbReference>